<gene>
    <name evidence="9" type="ordered locus">Spith_1002</name>
</gene>
<dbReference type="InterPro" id="IPR016169">
    <property type="entry name" value="FAD-bd_PCMH_sub2"/>
</dbReference>
<dbReference type="PANTHER" id="PTHR22777:SF32">
    <property type="entry name" value="UPF0053 INNER MEMBRANE PROTEIN YFJD"/>
    <property type="match status" value="1"/>
</dbReference>
<accession>G0GCY2</accession>
<protein>
    <submittedName>
        <fullName evidence="9">CBS domain containing protein</fullName>
    </submittedName>
</protein>
<dbReference type="PROSITE" id="PS51371">
    <property type="entry name" value="CBS"/>
    <property type="match status" value="2"/>
</dbReference>
<keyword evidence="10" id="KW-1185">Reference proteome</keyword>
<dbReference type="EMBL" id="CP002903">
    <property type="protein sequence ID" value="AEJ61274.1"/>
    <property type="molecule type" value="Genomic_DNA"/>
</dbReference>
<dbReference type="Pfam" id="PF00571">
    <property type="entry name" value="CBS"/>
    <property type="match status" value="2"/>
</dbReference>
<name>G0GCY2_WINT7</name>
<keyword evidence="4" id="KW-0677">Repeat</keyword>
<evidence type="ECO:0000256" key="5">
    <source>
        <dbReference type="ARBA" id="ARBA00023122"/>
    </source>
</evidence>
<evidence type="ECO:0000259" key="8">
    <source>
        <dbReference type="PROSITE" id="PS51371"/>
    </source>
</evidence>
<dbReference type="InterPro" id="IPR046342">
    <property type="entry name" value="CBS_dom_sf"/>
</dbReference>
<dbReference type="Gene3D" id="3.10.580.10">
    <property type="entry name" value="CBS-domain"/>
    <property type="match status" value="1"/>
</dbReference>
<evidence type="ECO:0000256" key="2">
    <source>
        <dbReference type="ARBA" id="ARBA00006337"/>
    </source>
</evidence>
<dbReference type="STRING" id="869211.Spith_1002"/>
<proteinExistence type="inferred from homology"/>
<feature type="compositionally biased region" description="Basic and acidic residues" evidence="7">
    <location>
        <begin position="17"/>
        <end position="28"/>
    </location>
</feature>
<dbReference type="InterPro" id="IPR044751">
    <property type="entry name" value="Ion_transp-like_CBS"/>
</dbReference>
<evidence type="ECO:0000256" key="6">
    <source>
        <dbReference type="PROSITE-ProRule" id="PRU00703"/>
    </source>
</evidence>
<evidence type="ECO:0000256" key="7">
    <source>
        <dbReference type="SAM" id="MobiDB-lite"/>
    </source>
</evidence>
<evidence type="ECO:0000256" key="1">
    <source>
        <dbReference type="ARBA" id="ARBA00004651"/>
    </source>
</evidence>
<feature type="region of interest" description="Disordered" evidence="7">
    <location>
        <begin position="1"/>
        <end position="28"/>
    </location>
</feature>
<dbReference type="Gene3D" id="3.30.465.10">
    <property type="match status" value="1"/>
</dbReference>
<comment type="subcellular location">
    <subcellularLocation>
        <location evidence="1">Cell membrane</location>
        <topology evidence="1">Multi-pass membrane protein</topology>
    </subcellularLocation>
</comment>
<evidence type="ECO:0000256" key="4">
    <source>
        <dbReference type="ARBA" id="ARBA00022737"/>
    </source>
</evidence>
<dbReference type="KEGG" id="stq:Spith_1002"/>
<dbReference type="GO" id="GO:0050660">
    <property type="term" value="F:flavin adenine dinucleotide binding"/>
    <property type="evidence" value="ECO:0007669"/>
    <property type="project" value="InterPro"/>
</dbReference>
<dbReference type="SMART" id="SM00116">
    <property type="entry name" value="CBS"/>
    <property type="match status" value="2"/>
</dbReference>
<dbReference type="SUPFAM" id="SSF56176">
    <property type="entry name" value="FAD-binding/transporter-associated domain-like"/>
    <property type="match status" value="1"/>
</dbReference>
<reference evidence="9 10" key="1">
    <citation type="submission" date="2011-06" db="EMBL/GenBank/DDBJ databases">
        <title>The complete genome of Spirochaeta thermophila DSM 6578.</title>
        <authorList>
            <consortium name="US DOE Joint Genome Institute (JGI-PGF)"/>
            <person name="Lucas S."/>
            <person name="Lapidus A."/>
            <person name="Bruce D."/>
            <person name="Goodwin L."/>
            <person name="Pitluck S."/>
            <person name="Peters L."/>
            <person name="Kyrpides N."/>
            <person name="Mavromatis K."/>
            <person name="Ivanova N."/>
            <person name="Mikailova N."/>
            <person name="Pagani I."/>
            <person name="Chertkov O."/>
            <person name="Detter J.C."/>
            <person name="Tapia R."/>
            <person name="Han C."/>
            <person name="Land M."/>
            <person name="Hauser L."/>
            <person name="Markowitz V."/>
            <person name="Cheng J.-F."/>
            <person name="Hugenholtz P."/>
            <person name="Woyke T."/>
            <person name="Wu D."/>
            <person name="Spring S."/>
            <person name="Merkhoffer B."/>
            <person name="Schneider S."/>
            <person name="Klenk H.-P."/>
            <person name="Eisen J.A."/>
        </authorList>
    </citation>
    <scope>NUCLEOTIDE SEQUENCE [LARGE SCALE GENOMIC DNA]</scope>
    <source>
        <strain evidence="10">ATCC 700085 / DSM 6578 / Z-1203</strain>
    </source>
</reference>
<dbReference type="GO" id="GO:0005886">
    <property type="term" value="C:plasma membrane"/>
    <property type="evidence" value="ECO:0007669"/>
    <property type="project" value="UniProtKB-SubCell"/>
</dbReference>
<evidence type="ECO:0000313" key="10">
    <source>
        <dbReference type="Proteomes" id="UP000007254"/>
    </source>
</evidence>
<dbReference type="InterPro" id="IPR000644">
    <property type="entry name" value="CBS_dom"/>
</dbReference>
<dbReference type="Pfam" id="PF03471">
    <property type="entry name" value="CorC_HlyC"/>
    <property type="match status" value="1"/>
</dbReference>
<comment type="similarity">
    <text evidence="2">Belongs to the UPF0053 family.</text>
</comment>
<dbReference type="CDD" id="cd04590">
    <property type="entry name" value="CBS_pair_CorC_HlyC_assoc"/>
    <property type="match status" value="1"/>
</dbReference>
<feature type="domain" description="CBS" evidence="8">
    <location>
        <begin position="113"/>
        <end position="170"/>
    </location>
</feature>
<dbReference type="InterPro" id="IPR005170">
    <property type="entry name" value="Transptr-assoc_dom"/>
</dbReference>
<dbReference type="AlphaFoldDB" id="G0GCY2"/>
<dbReference type="HOGENOM" id="CLU_015237_3_0_12"/>
<organism evidence="9 10">
    <name type="scientific">Winmispira thermophila (strain ATCC 700085 / DSM 6578 / Z-1203)</name>
    <name type="common">Spirochaeta thermophila</name>
    <dbReference type="NCBI Taxonomy" id="869211"/>
    <lineage>
        <taxon>Bacteria</taxon>
        <taxon>Pseudomonadati</taxon>
        <taxon>Spirochaetota</taxon>
        <taxon>Spirochaetia</taxon>
        <taxon>Winmispirales</taxon>
        <taxon>Winmispiraceae</taxon>
        <taxon>Winmispira</taxon>
    </lineage>
</organism>
<feature type="domain" description="CBS" evidence="8">
    <location>
        <begin position="49"/>
        <end position="108"/>
    </location>
</feature>
<dbReference type="SUPFAM" id="SSF54631">
    <property type="entry name" value="CBS-domain pair"/>
    <property type="match status" value="1"/>
</dbReference>
<dbReference type="SMART" id="SM01091">
    <property type="entry name" value="CorC_HlyC"/>
    <property type="match status" value="1"/>
</dbReference>
<evidence type="ECO:0000313" key="9">
    <source>
        <dbReference type="EMBL" id="AEJ61274.1"/>
    </source>
</evidence>
<dbReference type="InterPro" id="IPR036318">
    <property type="entry name" value="FAD-bd_PCMH-like_sf"/>
</dbReference>
<evidence type="ECO:0000256" key="3">
    <source>
        <dbReference type="ARBA" id="ARBA00022475"/>
    </source>
</evidence>
<keyword evidence="3" id="KW-0472">Membrane</keyword>
<dbReference type="FunFam" id="3.10.580.10:FF:000002">
    <property type="entry name" value="Magnesium/cobalt efflux protein CorC"/>
    <property type="match status" value="1"/>
</dbReference>
<sequence length="269" mass="30589">MKSERRGFSLFSLFGPKKREQPPPEVEAEKQDMIRGIEELSETTVKEVMVPRIDVVFVDIESPLEELLERVADSGHSRLPAYEKTIDNVVGILYVKDILKLLVKNQPIEIGKLVRPAYFIPESKRLDDLLREMKRRRVHIAIVVDEYGGVSGIVCLEDIIEEIVGDIQDEFDNEEEEVVQLDERTFLCDARILLEELGDTLGIELESPETDTLGGFVFELLGKIPVRYERVIYNDIEFIVQDLEGHKIKKVKVVLPGRSGGKDARGEDG</sequence>
<keyword evidence="5 6" id="KW-0129">CBS domain</keyword>
<dbReference type="PANTHER" id="PTHR22777">
    <property type="entry name" value="HEMOLYSIN-RELATED"/>
    <property type="match status" value="1"/>
</dbReference>
<keyword evidence="3" id="KW-1003">Cell membrane</keyword>
<dbReference type="Proteomes" id="UP000007254">
    <property type="component" value="Chromosome"/>
</dbReference>